<reference evidence="1 2" key="1">
    <citation type="submission" date="2016-10" db="EMBL/GenBank/DDBJ databases">
        <authorList>
            <person name="de Groot N.N."/>
        </authorList>
    </citation>
    <scope>NUCLEOTIDE SEQUENCE [LARGE SCALE GENOMIC DNA]</scope>
    <source>
        <strain evidence="1 2">S137</strain>
    </source>
</reference>
<evidence type="ECO:0000313" key="2">
    <source>
        <dbReference type="Proteomes" id="UP000182412"/>
    </source>
</evidence>
<protein>
    <submittedName>
        <fullName evidence="1">Uncharacterized protein</fullName>
    </submittedName>
</protein>
<accession>A0A1H0RNW9</accession>
<organism evidence="1 2">
    <name type="scientific">Selenomonas ruminantium</name>
    <dbReference type="NCBI Taxonomy" id="971"/>
    <lineage>
        <taxon>Bacteria</taxon>
        <taxon>Bacillati</taxon>
        <taxon>Bacillota</taxon>
        <taxon>Negativicutes</taxon>
        <taxon>Selenomonadales</taxon>
        <taxon>Selenomonadaceae</taxon>
        <taxon>Selenomonas</taxon>
    </lineage>
</organism>
<name>A0A1H0RNW9_SELRU</name>
<sequence>MEIKKSIAMLLTAMVIAGVGINGQEAEASDSQRAQATTARILAQRQKRYEEFKAWVNSQSQEYKDKLWKIRTGEVDGPDKAWNIAWNDFNAWKSGKTRPAVMSQNNAISQHSGSSINLSQFPRAAEYSNKKVASYSNLFINASSHKIISLIYETETEYASDYHSGRKDEEARGVPLKYQYSNQVLTPKDGLDGSDYFTDNMGMPSYSKYPLYPGKYIYQSIGRAWPANENRRVIALLDNNQVLQTRFLMCEDVAYVITDTGIVRLAIPQGDGEADYKMRGVLSQLHYTGPANSYYQSWHDNK</sequence>
<dbReference type="EMBL" id="FNJQ01000013">
    <property type="protein sequence ID" value="SDP31099.1"/>
    <property type="molecule type" value="Genomic_DNA"/>
</dbReference>
<dbReference type="AlphaFoldDB" id="A0A1H0RNW9"/>
<evidence type="ECO:0000313" key="1">
    <source>
        <dbReference type="EMBL" id="SDP31099.1"/>
    </source>
</evidence>
<dbReference type="Proteomes" id="UP000182412">
    <property type="component" value="Unassembled WGS sequence"/>
</dbReference>
<proteinExistence type="predicted"/>
<gene>
    <name evidence="1" type="ORF">SAMN05216366_11330</name>
</gene>
<dbReference type="RefSeq" id="WP_074572169.1">
    <property type="nucleotide sequence ID" value="NZ_FNJQ01000013.1"/>
</dbReference>